<evidence type="ECO:0000256" key="6">
    <source>
        <dbReference type="ARBA" id="ARBA00023143"/>
    </source>
</evidence>
<dbReference type="GO" id="GO:0009425">
    <property type="term" value="C:bacterial-type flagellum basal body"/>
    <property type="evidence" value="ECO:0007669"/>
    <property type="project" value="UniProtKB-SubCell"/>
</dbReference>
<keyword evidence="11" id="KW-0966">Cell projection</keyword>
<reference evidence="11 12" key="1">
    <citation type="submission" date="2017-08" db="EMBL/GenBank/DDBJ databases">
        <authorList>
            <person name="de Groot N.N."/>
        </authorList>
    </citation>
    <scope>NUCLEOTIDE SEQUENCE [LARGE SCALE GENOMIC DNA]</scope>
    <source>
        <strain evidence="11 12">JA575</strain>
    </source>
</reference>
<dbReference type="OrthoDB" id="7181295at2"/>
<feature type="domain" description="Flagellar hook-associated protein FlgK helical" evidence="9">
    <location>
        <begin position="89"/>
        <end position="329"/>
    </location>
</feature>
<evidence type="ECO:0000259" key="9">
    <source>
        <dbReference type="Pfam" id="PF22638"/>
    </source>
</evidence>
<dbReference type="Pfam" id="PF22638">
    <property type="entry name" value="FlgK_D1"/>
    <property type="match status" value="1"/>
</dbReference>
<evidence type="ECO:0000313" key="10">
    <source>
        <dbReference type="EMBL" id="RED38112.1"/>
    </source>
</evidence>
<feature type="domain" description="Flagellar basal-body/hook protein C-terminal" evidence="8">
    <location>
        <begin position="582"/>
        <end position="621"/>
    </location>
</feature>
<keyword evidence="5" id="KW-0964">Secreted</keyword>
<dbReference type="EMBL" id="UFQQ01000005">
    <property type="protein sequence ID" value="SSW90137.1"/>
    <property type="molecule type" value="Genomic_DNA"/>
</dbReference>
<organism evidence="11 12">
    <name type="scientific">Rhodopseudomonas pentothenatexigens</name>
    <dbReference type="NCBI Taxonomy" id="999699"/>
    <lineage>
        <taxon>Bacteria</taxon>
        <taxon>Pseudomonadati</taxon>
        <taxon>Pseudomonadota</taxon>
        <taxon>Alphaproteobacteria</taxon>
        <taxon>Hyphomicrobiales</taxon>
        <taxon>Nitrobacteraceae</taxon>
        <taxon>Rhodopseudomonas</taxon>
    </lineage>
</organism>
<evidence type="ECO:0000313" key="12">
    <source>
        <dbReference type="Proteomes" id="UP000252631"/>
    </source>
</evidence>
<dbReference type="RefSeq" id="WP_114357240.1">
    <property type="nucleotide sequence ID" value="NZ_QRDT01000005.1"/>
</dbReference>
<accession>A0A336JKC9</accession>
<evidence type="ECO:0000259" key="8">
    <source>
        <dbReference type="Pfam" id="PF06429"/>
    </source>
</evidence>
<comment type="subcellular location">
    <subcellularLocation>
        <location evidence="1">Bacterial flagellum basal body</location>
    </subcellularLocation>
    <subcellularLocation>
        <location evidence="2">Secreted</location>
    </subcellularLocation>
</comment>
<dbReference type="Proteomes" id="UP000252631">
    <property type="component" value="Unassembled WGS sequence"/>
</dbReference>
<comment type="similarity">
    <text evidence="3">Belongs to the flagella basal body rod proteins family.</text>
</comment>
<dbReference type="Pfam" id="PF00460">
    <property type="entry name" value="Flg_bb_rod"/>
    <property type="match status" value="1"/>
</dbReference>
<keyword evidence="13" id="KW-1185">Reference proteome</keyword>
<protein>
    <recommendedName>
        <fullName evidence="4">Flagellar hook-associated protein 1</fullName>
    </recommendedName>
</protein>
<evidence type="ECO:0000256" key="2">
    <source>
        <dbReference type="ARBA" id="ARBA00004613"/>
    </source>
</evidence>
<keyword evidence="11" id="KW-0282">Flagellum</keyword>
<dbReference type="PANTHER" id="PTHR30033">
    <property type="entry name" value="FLAGELLAR HOOK-ASSOCIATED PROTEIN 1"/>
    <property type="match status" value="1"/>
</dbReference>
<dbReference type="GO" id="GO:0005576">
    <property type="term" value="C:extracellular region"/>
    <property type="evidence" value="ECO:0007669"/>
    <property type="project" value="UniProtKB-SubCell"/>
</dbReference>
<dbReference type="GO" id="GO:0009424">
    <property type="term" value="C:bacterial-type flagellum hook"/>
    <property type="evidence" value="ECO:0007669"/>
    <property type="project" value="InterPro"/>
</dbReference>
<dbReference type="GO" id="GO:0005198">
    <property type="term" value="F:structural molecule activity"/>
    <property type="evidence" value="ECO:0007669"/>
    <property type="project" value="InterPro"/>
</dbReference>
<proteinExistence type="inferred from homology"/>
<dbReference type="AlphaFoldDB" id="A0A336JKC9"/>
<evidence type="ECO:0000256" key="4">
    <source>
        <dbReference type="ARBA" id="ARBA00016244"/>
    </source>
</evidence>
<sequence length="623" mass="64379">MSLGDALSIAMAGLRVNQSAISLVSSNVANAETPGYVRKTINQSVTVSGETGTGVQVNGINRQLDDYVLAQLRTEISGAAYASLRSDFLGQLQGLFGDPNATGTLESSFNALTTAMQALATSPDSTSARIGVLNAAQALAAGLNSMSNGIQTLRSGCEAGLTDAVGTANNLLKQIATINTQIRSNPQGGTSTDAATAALLDQRDQAINQLSQLMDIRIVTNAANQVSVFTGSGVQLAGMEAATLSFNAQGTVNPGTTWSSNSLTSELGSITVSYASGSSIDLTASLKSGQMAAYVELRDHTLVTAQTQLDQFAATLSSSLSDKTTAGTPVTSGASAGFSLDLSGMKNGNTINIAYTDTATGQKRSVTVVRVDDPALLPLPQTATNDPNDYVVGIDFSGLSGSVVSQLNSALYGRNLQFTGTYPAIDVLDNAGFSTVNSASVTTTVTGLAGGSVEVPLFNDNGSAYSGALNVAGNQMTGYAQRISVNADLVKDNSKLVVYSTSPTTAAGDTARPDFMIKQLMSGRYYYSASTGIGSDSAPFNGSLESYLQQFVSQQGSNAAAAKQLSEGQNVVLNTLQQKLSTSSGVNMDEEMAHLLSLQNAYAANARVMSTINQMYQSLMQAI</sequence>
<evidence type="ECO:0000259" key="7">
    <source>
        <dbReference type="Pfam" id="PF00460"/>
    </source>
</evidence>
<keyword evidence="6" id="KW-0975">Bacterial flagellum</keyword>
<dbReference type="Pfam" id="PF06429">
    <property type="entry name" value="Flg_bbr_C"/>
    <property type="match status" value="1"/>
</dbReference>
<evidence type="ECO:0000313" key="11">
    <source>
        <dbReference type="EMBL" id="SSW90137.1"/>
    </source>
</evidence>
<dbReference type="PANTHER" id="PTHR30033:SF1">
    <property type="entry name" value="FLAGELLAR HOOK-ASSOCIATED PROTEIN 1"/>
    <property type="match status" value="1"/>
</dbReference>
<name>A0A336JKC9_9BRAD</name>
<evidence type="ECO:0000256" key="3">
    <source>
        <dbReference type="ARBA" id="ARBA00009677"/>
    </source>
</evidence>
<dbReference type="InterPro" id="IPR053927">
    <property type="entry name" value="FlgK_helical"/>
</dbReference>
<evidence type="ECO:0000256" key="5">
    <source>
        <dbReference type="ARBA" id="ARBA00022525"/>
    </source>
</evidence>
<dbReference type="InterPro" id="IPR001444">
    <property type="entry name" value="Flag_bb_rod_N"/>
</dbReference>
<dbReference type="InterPro" id="IPR002371">
    <property type="entry name" value="FlgK"/>
</dbReference>
<dbReference type="Proteomes" id="UP000256343">
    <property type="component" value="Unassembled WGS sequence"/>
</dbReference>
<dbReference type="SUPFAM" id="SSF64518">
    <property type="entry name" value="Phase 1 flagellin"/>
    <property type="match status" value="1"/>
</dbReference>
<dbReference type="EMBL" id="QRDT01000005">
    <property type="protein sequence ID" value="RED38112.1"/>
    <property type="molecule type" value="Genomic_DNA"/>
</dbReference>
<keyword evidence="11" id="KW-0969">Cilium</keyword>
<dbReference type="GO" id="GO:0044780">
    <property type="term" value="P:bacterial-type flagellum assembly"/>
    <property type="evidence" value="ECO:0007669"/>
    <property type="project" value="InterPro"/>
</dbReference>
<evidence type="ECO:0000256" key="1">
    <source>
        <dbReference type="ARBA" id="ARBA00004117"/>
    </source>
</evidence>
<evidence type="ECO:0000313" key="13">
    <source>
        <dbReference type="Proteomes" id="UP000256343"/>
    </source>
</evidence>
<reference evidence="10 13" key="2">
    <citation type="submission" date="2018-07" db="EMBL/GenBank/DDBJ databases">
        <title>Genomic Encyclopedia of Archaeal and Bacterial Type Strains, Phase II (KMG-II): from individual species to whole genera.</title>
        <authorList>
            <person name="Goeker M."/>
        </authorList>
    </citation>
    <scope>NUCLEOTIDE SEQUENCE [LARGE SCALE GENOMIC DNA]</scope>
    <source>
        <strain evidence="10 13">JA575</strain>
    </source>
</reference>
<dbReference type="InterPro" id="IPR010930">
    <property type="entry name" value="Flg_bb/hook_C_dom"/>
</dbReference>
<dbReference type="NCBIfam" id="TIGR02492">
    <property type="entry name" value="flgK_ends"/>
    <property type="match status" value="1"/>
</dbReference>
<feature type="domain" description="Flagellar basal body rod protein N-terminal" evidence="7">
    <location>
        <begin position="8"/>
        <end position="36"/>
    </location>
</feature>
<gene>
    <name evidence="10" type="ORF">BJ125_105191</name>
    <name evidence="11" type="ORF">SAMN05892882_105191</name>
</gene>